<reference evidence="3 4" key="1">
    <citation type="submission" date="2017-10" db="EMBL/GenBank/DDBJ databases">
        <title>Draft genome of Lysinibacillus fusiformis strain Juneja, a laboratory-derived pathogen of Drosophila melanogaster.</title>
        <authorList>
            <person name="Smith B.R."/>
            <person name="Unckless R.L."/>
        </authorList>
    </citation>
    <scope>NUCLEOTIDE SEQUENCE [LARGE SCALE GENOMIC DNA]</scope>
    <source>
        <strain evidence="3 4">Juneja</strain>
    </source>
</reference>
<feature type="transmembrane region" description="Helical" evidence="1">
    <location>
        <begin position="185"/>
        <end position="206"/>
    </location>
</feature>
<dbReference type="GO" id="GO:0080120">
    <property type="term" value="P:CAAX-box protein maturation"/>
    <property type="evidence" value="ECO:0007669"/>
    <property type="project" value="UniProtKB-ARBA"/>
</dbReference>
<dbReference type="GO" id="GO:0006508">
    <property type="term" value="P:proteolysis"/>
    <property type="evidence" value="ECO:0007669"/>
    <property type="project" value="UniProtKB-KW"/>
</dbReference>
<dbReference type="PANTHER" id="PTHR35797:SF1">
    <property type="entry name" value="PROTEASE"/>
    <property type="match status" value="1"/>
</dbReference>
<evidence type="ECO:0000313" key="3">
    <source>
        <dbReference type="EMBL" id="PKU51794.1"/>
    </source>
</evidence>
<keyword evidence="1" id="KW-1133">Transmembrane helix</keyword>
<feature type="transmembrane region" description="Helical" evidence="1">
    <location>
        <begin position="12"/>
        <end position="34"/>
    </location>
</feature>
<feature type="transmembrane region" description="Helical" evidence="1">
    <location>
        <begin position="113"/>
        <end position="132"/>
    </location>
</feature>
<dbReference type="AlphaFoldDB" id="A0A2I0V0D8"/>
<dbReference type="InterPro" id="IPR003675">
    <property type="entry name" value="Rce1/LyrA-like_dom"/>
</dbReference>
<comment type="caution">
    <text evidence="3">The sequence shown here is derived from an EMBL/GenBank/DDBJ whole genome shotgun (WGS) entry which is preliminary data.</text>
</comment>
<dbReference type="GO" id="GO:0004175">
    <property type="term" value="F:endopeptidase activity"/>
    <property type="evidence" value="ECO:0007669"/>
    <property type="project" value="UniProtKB-ARBA"/>
</dbReference>
<dbReference type="Proteomes" id="UP000234956">
    <property type="component" value="Unassembled WGS sequence"/>
</dbReference>
<dbReference type="GO" id="GO:0008237">
    <property type="term" value="F:metallopeptidase activity"/>
    <property type="evidence" value="ECO:0007669"/>
    <property type="project" value="UniProtKB-KW"/>
</dbReference>
<feature type="transmembrane region" description="Helical" evidence="1">
    <location>
        <begin position="213"/>
        <end position="231"/>
    </location>
</feature>
<dbReference type="PANTHER" id="PTHR35797">
    <property type="entry name" value="PROTEASE-RELATED"/>
    <property type="match status" value="1"/>
</dbReference>
<dbReference type="InterPro" id="IPR042150">
    <property type="entry name" value="MmRce1-like"/>
</dbReference>
<keyword evidence="3" id="KW-0645">Protease</keyword>
<organism evidence="3 4">
    <name type="scientific">Lysinibacillus fusiformis</name>
    <dbReference type="NCBI Taxonomy" id="28031"/>
    <lineage>
        <taxon>Bacteria</taxon>
        <taxon>Bacillati</taxon>
        <taxon>Bacillota</taxon>
        <taxon>Bacilli</taxon>
        <taxon>Bacillales</taxon>
        <taxon>Bacillaceae</taxon>
        <taxon>Lysinibacillus</taxon>
    </lineage>
</organism>
<keyword evidence="1" id="KW-0812">Transmembrane</keyword>
<proteinExistence type="predicted"/>
<dbReference type="Pfam" id="PF02517">
    <property type="entry name" value="Rce1-like"/>
    <property type="match status" value="1"/>
</dbReference>
<feature type="transmembrane region" description="Helical" evidence="1">
    <location>
        <begin position="153"/>
        <end position="173"/>
    </location>
</feature>
<keyword evidence="1" id="KW-0472">Membrane</keyword>
<feature type="domain" description="CAAX prenyl protease 2/Lysostaphin resistance protein A-like" evidence="2">
    <location>
        <begin position="125"/>
        <end position="226"/>
    </location>
</feature>
<feature type="transmembrane region" description="Helical" evidence="1">
    <location>
        <begin position="237"/>
        <end position="255"/>
    </location>
</feature>
<accession>A0A2I0V0D8</accession>
<sequence length="269" mass="30813">MNRNKKLKRPVASFIVLTNVIFWPLFCLVGAVKLLGFPTWVFDVIRCLSAWSSTFAFVILFPKIYPGQSFLHFVKQKFKNRLNGSVIFSVLTIQVVIFIIILSLVMNNHQTDSIFTISSWVILSYYFFRNLLSGPLGEELGWRGFALLELQKKYSALVASIIIGFWWGLWHLPIWLTTGFMGMDLLQYSGFFMIAIIATSIIMAGFYNINQNLIIPIIIHQFFNFFIGLVNGHLVDLMMYNAILYSVAALLLIIINPKNALYKTKSIKS</sequence>
<gene>
    <name evidence="3" type="ORF">CRI88_14030</name>
</gene>
<keyword evidence="3" id="KW-0482">Metalloprotease</keyword>
<feature type="transmembrane region" description="Helical" evidence="1">
    <location>
        <begin position="40"/>
        <end position="61"/>
    </location>
</feature>
<dbReference type="EMBL" id="PDFK01000003">
    <property type="protein sequence ID" value="PKU51794.1"/>
    <property type="molecule type" value="Genomic_DNA"/>
</dbReference>
<evidence type="ECO:0000256" key="1">
    <source>
        <dbReference type="SAM" id="Phobius"/>
    </source>
</evidence>
<keyword evidence="3" id="KW-0378">Hydrolase</keyword>
<evidence type="ECO:0000259" key="2">
    <source>
        <dbReference type="Pfam" id="PF02517"/>
    </source>
</evidence>
<evidence type="ECO:0000313" key="4">
    <source>
        <dbReference type="Proteomes" id="UP000234956"/>
    </source>
</evidence>
<feature type="transmembrane region" description="Helical" evidence="1">
    <location>
        <begin position="82"/>
        <end position="107"/>
    </location>
</feature>
<dbReference type="RefSeq" id="WP_101966768.1">
    <property type="nucleotide sequence ID" value="NZ_PDFK01000003.1"/>
</dbReference>
<protein>
    <submittedName>
        <fullName evidence="3">CPBP family intramembrane metalloprotease</fullName>
    </submittedName>
</protein>
<name>A0A2I0V0D8_9BACI</name>